<proteinExistence type="predicted"/>
<keyword evidence="3" id="KW-1185">Reference proteome</keyword>
<evidence type="ECO:0000313" key="2">
    <source>
        <dbReference type="EMBL" id="MBP1853682.1"/>
    </source>
</evidence>
<feature type="domain" description="RiboL-PSP-HEPN" evidence="1">
    <location>
        <begin position="18"/>
        <end position="177"/>
    </location>
</feature>
<dbReference type="RefSeq" id="WP_209455347.1">
    <property type="nucleotide sequence ID" value="NZ_BAAACS010000017.1"/>
</dbReference>
<accession>A0ABS4E6Z6</accession>
<sequence>MNSYNEVDLETFLAKLDEELSIRKKEIIKMKDIVDSTNDNLSKLILMKNFYVSIYAHYEGYFKSTFYLFLEFMKTVVVDRDNINLYLIALASITSFEQHVSQNVQSNRLIEIIDNIYTNNSSNIFNIRDKDKFILNHSTIESIYKLLGIKADSLDFPFQELGVLYGRRNVLAHGEVNSERFNVFSSNNPSKISDKHINNAYVLWFDAYDLVLSSLDKIKNTFFNYINDKIYLKEIEYIADSALEVAITSEV</sequence>
<dbReference type="Pfam" id="PF18735">
    <property type="entry name" value="HEPN_RiboL-PSP"/>
    <property type="match status" value="1"/>
</dbReference>
<dbReference type="EMBL" id="JAGGJX010000001">
    <property type="protein sequence ID" value="MBP1853682.1"/>
    <property type="molecule type" value="Genomic_DNA"/>
</dbReference>
<organism evidence="2 3">
    <name type="scientific">Metaclostridioides mangenotii</name>
    <dbReference type="NCBI Taxonomy" id="1540"/>
    <lineage>
        <taxon>Bacteria</taxon>
        <taxon>Bacillati</taxon>
        <taxon>Bacillota</taxon>
        <taxon>Clostridia</taxon>
        <taxon>Peptostreptococcales</taxon>
        <taxon>Peptostreptococcaceae</taxon>
        <taxon>Metaclostridioides</taxon>
    </lineage>
</organism>
<comment type="caution">
    <text evidence="2">The sequence shown here is derived from an EMBL/GenBank/DDBJ whole genome shotgun (WGS) entry which is preliminary data.</text>
</comment>
<evidence type="ECO:0000313" key="3">
    <source>
        <dbReference type="Proteomes" id="UP000767291"/>
    </source>
</evidence>
<dbReference type="InterPro" id="IPR041519">
    <property type="entry name" value="HEPN_RiboL-PSP"/>
</dbReference>
<gene>
    <name evidence="2" type="ORF">J2Z43_000072</name>
</gene>
<name>A0ABS4E6Z6_9FIRM</name>
<dbReference type="Proteomes" id="UP000767291">
    <property type="component" value="Unassembled WGS sequence"/>
</dbReference>
<protein>
    <recommendedName>
        <fullName evidence="1">RiboL-PSP-HEPN domain-containing protein</fullName>
    </recommendedName>
</protein>
<reference evidence="2 3" key="1">
    <citation type="submission" date="2021-03" db="EMBL/GenBank/DDBJ databases">
        <title>Genomic Encyclopedia of Type Strains, Phase IV (KMG-IV): sequencing the most valuable type-strain genomes for metagenomic binning, comparative biology and taxonomic classification.</title>
        <authorList>
            <person name="Goeker M."/>
        </authorList>
    </citation>
    <scope>NUCLEOTIDE SEQUENCE [LARGE SCALE GENOMIC DNA]</scope>
    <source>
        <strain evidence="2 3">DSM 1289</strain>
    </source>
</reference>
<evidence type="ECO:0000259" key="1">
    <source>
        <dbReference type="Pfam" id="PF18735"/>
    </source>
</evidence>